<gene>
    <name evidence="2" type="ORF">ACFQ1T_08970</name>
</gene>
<evidence type="ECO:0000313" key="2">
    <source>
        <dbReference type="EMBL" id="MFD0929909.1"/>
    </source>
</evidence>
<dbReference type="Pfam" id="PF10617">
    <property type="entry name" value="DUF2474"/>
    <property type="match status" value="1"/>
</dbReference>
<evidence type="ECO:0000313" key="3">
    <source>
        <dbReference type="Proteomes" id="UP001597106"/>
    </source>
</evidence>
<keyword evidence="3" id="KW-1185">Reference proteome</keyword>
<dbReference type="RefSeq" id="WP_194747917.1">
    <property type="nucleotide sequence ID" value="NZ_JBHTJW010000002.1"/>
</dbReference>
<dbReference type="EMBL" id="JBHTJW010000002">
    <property type="protein sequence ID" value="MFD0929909.1"/>
    <property type="molecule type" value="Genomic_DNA"/>
</dbReference>
<keyword evidence="1" id="KW-0472">Membrane</keyword>
<reference evidence="3" key="1">
    <citation type="journal article" date="2019" name="Int. J. Syst. Evol. Microbiol.">
        <title>The Global Catalogue of Microorganisms (GCM) 10K type strain sequencing project: providing services to taxonomists for standard genome sequencing and annotation.</title>
        <authorList>
            <consortium name="The Broad Institute Genomics Platform"/>
            <consortium name="The Broad Institute Genome Sequencing Center for Infectious Disease"/>
            <person name="Wu L."/>
            <person name="Ma J."/>
        </authorList>
    </citation>
    <scope>NUCLEOTIDE SEQUENCE [LARGE SCALE GENOMIC DNA]</scope>
    <source>
        <strain evidence="3">CCUG 59685</strain>
    </source>
</reference>
<evidence type="ECO:0000256" key="1">
    <source>
        <dbReference type="SAM" id="Phobius"/>
    </source>
</evidence>
<feature type="transmembrane region" description="Helical" evidence="1">
    <location>
        <begin position="27"/>
        <end position="48"/>
    </location>
</feature>
<protein>
    <submittedName>
        <fullName evidence="2">DUF2474 domain-containing protein</fullName>
    </submittedName>
</protein>
<dbReference type="InterPro" id="IPR018895">
    <property type="entry name" value="DUF2474"/>
</dbReference>
<comment type="caution">
    <text evidence="2">The sequence shown here is derived from an EMBL/GenBank/DDBJ whole genome shotgun (WGS) entry which is preliminary data.</text>
</comment>
<accession>A0ABW3GMN5</accession>
<sequence>MSTTIKHTTGTKSVQADTPRPNWRKRVGWLCLIWLASIAALGVVSLLLRFCMRLAGLHT</sequence>
<organism evidence="2 3">
    <name type="scientific">Methylophilus glucosoxydans</name>
    <dbReference type="NCBI Taxonomy" id="752553"/>
    <lineage>
        <taxon>Bacteria</taxon>
        <taxon>Pseudomonadati</taxon>
        <taxon>Pseudomonadota</taxon>
        <taxon>Betaproteobacteria</taxon>
        <taxon>Nitrosomonadales</taxon>
        <taxon>Methylophilaceae</taxon>
        <taxon>Methylophilus</taxon>
    </lineage>
</organism>
<dbReference type="Proteomes" id="UP001597106">
    <property type="component" value="Unassembled WGS sequence"/>
</dbReference>
<proteinExistence type="predicted"/>
<name>A0ABW3GMN5_9PROT</name>
<keyword evidence="1" id="KW-0812">Transmembrane</keyword>
<keyword evidence="1" id="KW-1133">Transmembrane helix</keyword>